<protein>
    <submittedName>
        <fullName evidence="1">Uncharacterized protein</fullName>
    </submittedName>
</protein>
<dbReference type="InParanoid" id="A0A316YT20"/>
<dbReference type="EMBL" id="KZ819635">
    <property type="protein sequence ID" value="PWN91163.1"/>
    <property type="molecule type" value="Genomic_DNA"/>
</dbReference>
<proteinExistence type="predicted"/>
<evidence type="ECO:0000313" key="2">
    <source>
        <dbReference type="Proteomes" id="UP000245768"/>
    </source>
</evidence>
<name>A0A316YT20_9BASI</name>
<dbReference type="GeneID" id="37047521"/>
<organism evidence="1 2">
    <name type="scientific">Acaromyces ingoldii</name>
    <dbReference type="NCBI Taxonomy" id="215250"/>
    <lineage>
        <taxon>Eukaryota</taxon>
        <taxon>Fungi</taxon>
        <taxon>Dikarya</taxon>
        <taxon>Basidiomycota</taxon>
        <taxon>Ustilaginomycotina</taxon>
        <taxon>Exobasidiomycetes</taxon>
        <taxon>Exobasidiales</taxon>
        <taxon>Cryptobasidiaceae</taxon>
        <taxon>Acaromyces</taxon>
    </lineage>
</organism>
<dbReference type="AlphaFoldDB" id="A0A316YT20"/>
<keyword evidence="2" id="KW-1185">Reference proteome</keyword>
<evidence type="ECO:0000313" key="1">
    <source>
        <dbReference type="EMBL" id="PWN91163.1"/>
    </source>
</evidence>
<sequence>MSLLSRSPDDSPCATIATLRYENTVYACMHVDEVDDNTAATTSLWHVNEAVKHTCLFLSFLSQSLTSQLPAVAGLSRWRSIPASACSVQCCRRAARRARCACAALDERSTMSTTSLPVSPSLLAQTFLLARRNQPQCLTSLFGSRALAADRVALLIHRPCPSVDHRRRLAH</sequence>
<dbReference type="RefSeq" id="XP_025378361.1">
    <property type="nucleotide sequence ID" value="XM_025525605.1"/>
</dbReference>
<accession>A0A316YT20</accession>
<dbReference type="Proteomes" id="UP000245768">
    <property type="component" value="Unassembled WGS sequence"/>
</dbReference>
<reference evidence="1 2" key="1">
    <citation type="journal article" date="2018" name="Mol. Biol. Evol.">
        <title>Broad Genomic Sampling Reveals a Smut Pathogenic Ancestry of the Fungal Clade Ustilaginomycotina.</title>
        <authorList>
            <person name="Kijpornyongpan T."/>
            <person name="Mondo S.J."/>
            <person name="Barry K."/>
            <person name="Sandor L."/>
            <person name="Lee J."/>
            <person name="Lipzen A."/>
            <person name="Pangilinan J."/>
            <person name="LaButti K."/>
            <person name="Hainaut M."/>
            <person name="Henrissat B."/>
            <person name="Grigoriev I.V."/>
            <person name="Spatafora J.W."/>
            <person name="Aime M.C."/>
        </authorList>
    </citation>
    <scope>NUCLEOTIDE SEQUENCE [LARGE SCALE GENOMIC DNA]</scope>
    <source>
        <strain evidence="1 2">MCA 4198</strain>
    </source>
</reference>
<gene>
    <name evidence="1" type="ORF">FA10DRAFT_61072</name>
</gene>